<gene>
    <name evidence="1" type="ORF">PoB_003212900</name>
</gene>
<evidence type="ECO:0000313" key="1">
    <source>
        <dbReference type="EMBL" id="GFO05624.1"/>
    </source>
</evidence>
<reference evidence="1 2" key="1">
    <citation type="journal article" date="2021" name="Elife">
        <title>Chloroplast acquisition without the gene transfer in kleptoplastic sea slugs, Plakobranchus ocellatus.</title>
        <authorList>
            <person name="Maeda T."/>
            <person name="Takahashi S."/>
            <person name="Yoshida T."/>
            <person name="Shimamura S."/>
            <person name="Takaki Y."/>
            <person name="Nagai Y."/>
            <person name="Toyoda A."/>
            <person name="Suzuki Y."/>
            <person name="Arimoto A."/>
            <person name="Ishii H."/>
            <person name="Satoh N."/>
            <person name="Nishiyama T."/>
            <person name="Hasebe M."/>
            <person name="Maruyama T."/>
            <person name="Minagawa J."/>
            <person name="Obokata J."/>
            <person name="Shigenobu S."/>
        </authorList>
    </citation>
    <scope>NUCLEOTIDE SEQUENCE [LARGE SCALE GENOMIC DNA]</scope>
</reference>
<accession>A0AAV4AHA0</accession>
<protein>
    <submittedName>
        <fullName evidence="1">Uncharacterized protein</fullName>
    </submittedName>
</protein>
<proteinExistence type="predicted"/>
<dbReference type="Proteomes" id="UP000735302">
    <property type="component" value="Unassembled WGS sequence"/>
</dbReference>
<organism evidence="1 2">
    <name type="scientific">Plakobranchus ocellatus</name>
    <dbReference type="NCBI Taxonomy" id="259542"/>
    <lineage>
        <taxon>Eukaryota</taxon>
        <taxon>Metazoa</taxon>
        <taxon>Spiralia</taxon>
        <taxon>Lophotrochozoa</taxon>
        <taxon>Mollusca</taxon>
        <taxon>Gastropoda</taxon>
        <taxon>Heterobranchia</taxon>
        <taxon>Euthyneura</taxon>
        <taxon>Panpulmonata</taxon>
        <taxon>Sacoglossa</taxon>
        <taxon>Placobranchoidea</taxon>
        <taxon>Plakobranchidae</taxon>
        <taxon>Plakobranchus</taxon>
    </lineage>
</organism>
<dbReference type="AlphaFoldDB" id="A0AAV4AHA0"/>
<sequence length="89" mass="10456">MYFNTYLSLRTLSQCPNQFRYSNDTPWLLKATVELVNQSTVWDIRYFELVDANLTDDFLNLTIDLEINRYLSAGKTDSSFEIIVEDFQA</sequence>
<name>A0AAV4AHA0_9GAST</name>
<keyword evidence="2" id="KW-1185">Reference proteome</keyword>
<dbReference type="EMBL" id="BLXT01003749">
    <property type="protein sequence ID" value="GFO05624.1"/>
    <property type="molecule type" value="Genomic_DNA"/>
</dbReference>
<evidence type="ECO:0000313" key="2">
    <source>
        <dbReference type="Proteomes" id="UP000735302"/>
    </source>
</evidence>
<comment type="caution">
    <text evidence="1">The sequence shown here is derived from an EMBL/GenBank/DDBJ whole genome shotgun (WGS) entry which is preliminary data.</text>
</comment>